<comment type="caution">
    <text evidence="1">The sequence shown here is derived from an EMBL/GenBank/DDBJ whole genome shotgun (WGS) entry which is preliminary data.</text>
</comment>
<evidence type="ECO:0000313" key="1">
    <source>
        <dbReference type="EMBL" id="CAG8510055.1"/>
    </source>
</evidence>
<dbReference type="Proteomes" id="UP000789920">
    <property type="component" value="Unassembled WGS sequence"/>
</dbReference>
<evidence type="ECO:0000313" key="2">
    <source>
        <dbReference type="Proteomes" id="UP000789920"/>
    </source>
</evidence>
<sequence>MYALSYTLPEDISKVCFITNVQSFLAYEKGINNTTSDAINISDATNMNDDNNDAMNDTVSDAVSDSMNDTVNNSINDTVSDLMNNAMMNDAMYKDSIHTKLDFNIKNSPVLTALESPFNYRKYISQRNRYEIAFSIAKTAINVALETNKDAELITSSNVIKLRDASRKKRIKAVTKLSKGKALNEVMNIVQEADHSETSSRQQCRCLLCKKPGYY</sequence>
<reference evidence="1" key="1">
    <citation type="submission" date="2021-06" db="EMBL/GenBank/DDBJ databases">
        <authorList>
            <person name="Kallberg Y."/>
            <person name="Tangrot J."/>
            <person name="Rosling A."/>
        </authorList>
    </citation>
    <scope>NUCLEOTIDE SEQUENCE</scope>
    <source>
        <strain evidence="1">MA461A</strain>
    </source>
</reference>
<dbReference type="EMBL" id="CAJVQC010002352">
    <property type="protein sequence ID" value="CAG8510055.1"/>
    <property type="molecule type" value="Genomic_DNA"/>
</dbReference>
<organism evidence="1 2">
    <name type="scientific">Racocetra persica</name>
    <dbReference type="NCBI Taxonomy" id="160502"/>
    <lineage>
        <taxon>Eukaryota</taxon>
        <taxon>Fungi</taxon>
        <taxon>Fungi incertae sedis</taxon>
        <taxon>Mucoromycota</taxon>
        <taxon>Glomeromycotina</taxon>
        <taxon>Glomeromycetes</taxon>
        <taxon>Diversisporales</taxon>
        <taxon>Gigasporaceae</taxon>
        <taxon>Racocetra</taxon>
    </lineage>
</organism>
<gene>
    <name evidence="1" type="ORF">RPERSI_LOCUS2217</name>
</gene>
<protein>
    <submittedName>
        <fullName evidence="1">15813_t:CDS:1</fullName>
    </submittedName>
</protein>
<accession>A0ACA9L455</accession>
<proteinExistence type="predicted"/>
<keyword evidence="2" id="KW-1185">Reference proteome</keyword>
<name>A0ACA9L455_9GLOM</name>